<organism evidence="1 2">
    <name type="scientific">Suillus luteus UH-Slu-Lm8-n1</name>
    <dbReference type="NCBI Taxonomy" id="930992"/>
    <lineage>
        <taxon>Eukaryota</taxon>
        <taxon>Fungi</taxon>
        <taxon>Dikarya</taxon>
        <taxon>Basidiomycota</taxon>
        <taxon>Agaricomycotina</taxon>
        <taxon>Agaricomycetes</taxon>
        <taxon>Agaricomycetidae</taxon>
        <taxon>Boletales</taxon>
        <taxon>Suillineae</taxon>
        <taxon>Suillaceae</taxon>
        <taxon>Suillus</taxon>
    </lineage>
</organism>
<dbReference type="EMBL" id="KN835635">
    <property type="protein sequence ID" value="KIK35338.1"/>
    <property type="molecule type" value="Genomic_DNA"/>
</dbReference>
<gene>
    <name evidence="1" type="ORF">CY34DRAFT_33054</name>
</gene>
<name>A0A0D0ATS0_9AGAM</name>
<evidence type="ECO:0000313" key="2">
    <source>
        <dbReference type="Proteomes" id="UP000054485"/>
    </source>
</evidence>
<evidence type="ECO:0000313" key="1">
    <source>
        <dbReference type="EMBL" id="KIK35338.1"/>
    </source>
</evidence>
<dbReference type="HOGENOM" id="CLU_189575_0_0_1"/>
<sequence length="70" mass="7856">SLQKINEVLAQAQIRVDSSYAKLQYAEALVAHVETQLAVEARWEIGGPEYTQFKTEACLGKYRAALDELE</sequence>
<proteinExistence type="predicted"/>
<keyword evidence="2" id="KW-1185">Reference proteome</keyword>
<dbReference type="InParanoid" id="A0A0D0ATS0"/>
<feature type="non-terminal residue" evidence="1">
    <location>
        <position position="70"/>
    </location>
</feature>
<feature type="non-terminal residue" evidence="1">
    <location>
        <position position="1"/>
    </location>
</feature>
<dbReference type="Proteomes" id="UP000054485">
    <property type="component" value="Unassembled WGS sequence"/>
</dbReference>
<dbReference type="AlphaFoldDB" id="A0A0D0ATS0"/>
<reference evidence="2" key="2">
    <citation type="submission" date="2015-01" db="EMBL/GenBank/DDBJ databases">
        <title>Evolutionary Origins and Diversification of the Mycorrhizal Mutualists.</title>
        <authorList>
            <consortium name="DOE Joint Genome Institute"/>
            <consortium name="Mycorrhizal Genomics Consortium"/>
            <person name="Kohler A."/>
            <person name="Kuo A."/>
            <person name="Nagy L.G."/>
            <person name="Floudas D."/>
            <person name="Copeland A."/>
            <person name="Barry K.W."/>
            <person name="Cichocki N."/>
            <person name="Veneault-Fourrey C."/>
            <person name="LaButti K."/>
            <person name="Lindquist E.A."/>
            <person name="Lipzen A."/>
            <person name="Lundell T."/>
            <person name="Morin E."/>
            <person name="Murat C."/>
            <person name="Riley R."/>
            <person name="Ohm R."/>
            <person name="Sun H."/>
            <person name="Tunlid A."/>
            <person name="Henrissat B."/>
            <person name="Grigoriev I.V."/>
            <person name="Hibbett D.S."/>
            <person name="Martin F."/>
        </authorList>
    </citation>
    <scope>NUCLEOTIDE SEQUENCE [LARGE SCALE GENOMIC DNA]</scope>
    <source>
        <strain evidence="2">UH-Slu-Lm8-n1</strain>
    </source>
</reference>
<reference evidence="1 2" key="1">
    <citation type="submission" date="2014-04" db="EMBL/GenBank/DDBJ databases">
        <authorList>
            <consortium name="DOE Joint Genome Institute"/>
            <person name="Kuo A."/>
            <person name="Ruytinx J."/>
            <person name="Rineau F."/>
            <person name="Colpaert J."/>
            <person name="Kohler A."/>
            <person name="Nagy L.G."/>
            <person name="Floudas D."/>
            <person name="Copeland A."/>
            <person name="Barry K.W."/>
            <person name="Cichocki N."/>
            <person name="Veneault-Fourrey C."/>
            <person name="LaButti K."/>
            <person name="Lindquist E.A."/>
            <person name="Lipzen A."/>
            <person name="Lundell T."/>
            <person name="Morin E."/>
            <person name="Murat C."/>
            <person name="Sun H."/>
            <person name="Tunlid A."/>
            <person name="Henrissat B."/>
            <person name="Grigoriev I.V."/>
            <person name="Hibbett D.S."/>
            <person name="Martin F."/>
            <person name="Nordberg H.P."/>
            <person name="Cantor M.N."/>
            <person name="Hua S.X."/>
        </authorList>
    </citation>
    <scope>NUCLEOTIDE SEQUENCE [LARGE SCALE GENOMIC DNA]</scope>
    <source>
        <strain evidence="1 2">UH-Slu-Lm8-n1</strain>
    </source>
</reference>
<accession>A0A0D0ATS0</accession>
<protein>
    <submittedName>
        <fullName evidence="1">Uncharacterized protein</fullName>
    </submittedName>
</protein>
<dbReference type="OrthoDB" id="3251205at2759"/>